<dbReference type="Pfam" id="PF03798">
    <property type="entry name" value="TRAM_LAG1_CLN8"/>
    <property type="match status" value="1"/>
</dbReference>
<evidence type="ECO:0000256" key="5">
    <source>
        <dbReference type="PROSITE-ProRule" id="PRU00205"/>
    </source>
</evidence>
<evidence type="ECO:0000313" key="9">
    <source>
        <dbReference type="Proteomes" id="UP000466442"/>
    </source>
</evidence>
<accession>A0A8S9XP93</accession>
<evidence type="ECO:0000259" key="7">
    <source>
        <dbReference type="PROSITE" id="PS50922"/>
    </source>
</evidence>
<dbReference type="PROSITE" id="PS50922">
    <property type="entry name" value="TLC"/>
    <property type="match status" value="1"/>
</dbReference>
<evidence type="ECO:0000256" key="2">
    <source>
        <dbReference type="ARBA" id="ARBA00022692"/>
    </source>
</evidence>
<gene>
    <name evidence="8" type="ORF">GE061_013993</name>
</gene>
<feature type="transmembrane region" description="Helical" evidence="6">
    <location>
        <begin position="160"/>
        <end position="180"/>
    </location>
</feature>
<dbReference type="PANTHER" id="PTHR31898:SF1">
    <property type="entry name" value="TLC DOMAIN-CONTAINING PROTEIN 5"/>
    <property type="match status" value="1"/>
</dbReference>
<dbReference type="InterPro" id="IPR006634">
    <property type="entry name" value="TLC-dom"/>
</dbReference>
<comment type="subcellular location">
    <subcellularLocation>
        <location evidence="1">Membrane</location>
        <topology evidence="1">Multi-pass membrane protein</topology>
    </subcellularLocation>
</comment>
<evidence type="ECO:0000256" key="6">
    <source>
        <dbReference type="SAM" id="Phobius"/>
    </source>
</evidence>
<feature type="domain" description="TLC" evidence="7">
    <location>
        <begin position="35"/>
        <end position="225"/>
    </location>
</feature>
<evidence type="ECO:0000256" key="1">
    <source>
        <dbReference type="ARBA" id="ARBA00004141"/>
    </source>
</evidence>
<organism evidence="8 9">
    <name type="scientific">Apolygus lucorum</name>
    <name type="common">Small green plant bug</name>
    <name type="synonym">Lygocoris lucorum</name>
    <dbReference type="NCBI Taxonomy" id="248454"/>
    <lineage>
        <taxon>Eukaryota</taxon>
        <taxon>Metazoa</taxon>
        <taxon>Ecdysozoa</taxon>
        <taxon>Arthropoda</taxon>
        <taxon>Hexapoda</taxon>
        <taxon>Insecta</taxon>
        <taxon>Pterygota</taxon>
        <taxon>Neoptera</taxon>
        <taxon>Paraneoptera</taxon>
        <taxon>Hemiptera</taxon>
        <taxon>Heteroptera</taxon>
        <taxon>Panheteroptera</taxon>
        <taxon>Cimicomorpha</taxon>
        <taxon>Miridae</taxon>
        <taxon>Mirini</taxon>
        <taxon>Apolygus</taxon>
    </lineage>
</organism>
<evidence type="ECO:0000256" key="3">
    <source>
        <dbReference type="ARBA" id="ARBA00022989"/>
    </source>
</evidence>
<feature type="transmembrane region" description="Helical" evidence="6">
    <location>
        <begin position="6"/>
        <end position="30"/>
    </location>
</feature>
<dbReference type="OrthoDB" id="506011at2759"/>
<feature type="transmembrane region" description="Helical" evidence="6">
    <location>
        <begin position="200"/>
        <end position="222"/>
    </location>
</feature>
<keyword evidence="4 5" id="KW-0472">Membrane</keyword>
<reference evidence="8" key="1">
    <citation type="journal article" date="2021" name="Mol. Ecol. Resour.">
        <title>Apolygus lucorum genome provides insights into omnivorousness and mesophyll feeding.</title>
        <authorList>
            <person name="Liu Y."/>
            <person name="Liu H."/>
            <person name="Wang H."/>
            <person name="Huang T."/>
            <person name="Liu B."/>
            <person name="Yang B."/>
            <person name="Yin L."/>
            <person name="Li B."/>
            <person name="Zhang Y."/>
            <person name="Zhang S."/>
            <person name="Jiang F."/>
            <person name="Zhang X."/>
            <person name="Ren Y."/>
            <person name="Wang B."/>
            <person name="Wang S."/>
            <person name="Lu Y."/>
            <person name="Wu K."/>
            <person name="Fan W."/>
            <person name="Wang G."/>
        </authorList>
    </citation>
    <scope>NUCLEOTIDE SEQUENCE</scope>
    <source>
        <strain evidence="8">12Hb</strain>
    </source>
</reference>
<sequence>MGVSTLTALFYVITSTSVLTTLWYSLYVVLKRRYHLEGEYTTRIIAAFHGALCVVLAAICLANGPNPLYNPGEPNTTLQIITMQISVGYFVYDFVWCIIYQPEPKIMLVHHLASIFAMSYIIIFGSSGAEAIGGLCSMEVTNPLLQARWFLRFYNKKDSFLFWTVEYLFFGLFLSVRLVYGSYLLHAVLMSGKTNVIVKLITISLFLISLAFVQNIISIVVFRIRRKNKPSPAVASSALLRRDSSPYPRPSASL</sequence>
<protein>
    <recommendedName>
        <fullName evidence="7">TLC domain-containing protein</fullName>
    </recommendedName>
</protein>
<feature type="transmembrane region" description="Helical" evidence="6">
    <location>
        <begin position="42"/>
        <end position="64"/>
    </location>
</feature>
<keyword evidence="9" id="KW-1185">Reference proteome</keyword>
<name>A0A8S9XP93_APOLU</name>
<dbReference type="GO" id="GO:0016020">
    <property type="term" value="C:membrane"/>
    <property type="evidence" value="ECO:0007669"/>
    <property type="project" value="UniProtKB-SubCell"/>
</dbReference>
<feature type="transmembrane region" description="Helical" evidence="6">
    <location>
        <begin position="76"/>
        <end position="99"/>
    </location>
</feature>
<proteinExistence type="predicted"/>
<dbReference type="AlphaFoldDB" id="A0A8S9XP93"/>
<keyword evidence="3 6" id="KW-1133">Transmembrane helix</keyword>
<dbReference type="SMART" id="SM00724">
    <property type="entry name" value="TLC"/>
    <property type="match status" value="1"/>
</dbReference>
<dbReference type="PANTHER" id="PTHR31898">
    <property type="entry name" value="TRANSMEMBRANE PROTEIN 136"/>
    <property type="match status" value="1"/>
</dbReference>
<evidence type="ECO:0000256" key="4">
    <source>
        <dbReference type="ARBA" id="ARBA00023136"/>
    </source>
</evidence>
<dbReference type="Proteomes" id="UP000466442">
    <property type="component" value="Linkage Group LG5"/>
</dbReference>
<dbReference type="EMBL" id="WIXP02000005">
    <property type="protein sequence ID" value="KAF6210882.1"/>
    <property type="molecule type" value="Genomic_DNA"/>
</dbReference>
<comment type="caution">
    <text evidence="8">The sequence shown here is derived from an EMBL/GenBank/DDBJ whole genome shotgun (WGS) entry which is preliminary data.</text>
</comment>
<dbReference type="InterPro" id="IPR042512">
    <property type="entry name" value="TLCD5"/>
</dbReference>
<evidence type="ECO:0000313" key="8">
    <source>
        <dbReference type="EMBL" id="KAF6210882.1"/>
    </source>
</evidence>
<keyword evidence="2 5" id="KW-0812">Transmembrane</keyword>